<organism evidence="1 2">
    <name type="scientific">Jeotgalibacillus marinus</name>
    <dbReference type="NCBI Taxonomy" id="86667"/>
    <lineage>
        <taxon>Bacteria</taxon>
        <taxon>Bacillati</taxon>
        <taxon>Bacillota</taxon>
        <taxon>Bacilli</taxon>
        <taxon>Bacillales</taxon>
        <taxon>Caryophanaceae</taxon>
        <taxon>Jeotgalibacillus</taxon>
    </lineage>
</organism>
<dbReference type="Gene3D" id="2.160.20.10">
    <property type="entry name" value="Single-stranded right-handed beta-helix, Pectin lyase-like"/>
    <property type="match status" value="1"/>
</dbReference>
<dbReference type="InterPro" id="IPR012334">
    <property type="entry name" value="Pectin_lyas_fold"/>
</dbReference>
<dbReference type="InterPro" id="IPR011050">
    <property type="entry name" value="Pectin_lyase_fold/virulence"/>
</dbReference>
<accession>A0ABV3Q5G8</accession>
<dbReference type="EMBL" id="JBFMIA010000012">
    <property type="protein sequence ID" value="MEW9502585.1"/>
    <property type="molecule type" value="Genomic_DNA"/>
</dbReference>
<name>A0ABV3Q5G8_9BACL</name>
<evidence type="ECO:0000313" key="2">
    <source>
        <dbReference type="Proteomes" id="UP001556040"/>
    </source>
</evidence>
<evidence type="ECO:0000313" key="1">
    <source>
        <dbReference type="EMBL" id="MEW9502585.1"/>
    </source>
</evidence>
<dbReference type="RefSeq" id="WP_367780077.1">
    <property type="nucleotide sequence ID" value="NZ_JBFMIA010000012.1"/>
</dbReference>
<protein>
    <submittedName>
        <fullName evidence="1">Uncharacterized protein</fullName>
    </submittedName>
</protein>
<dbReference type="SUPFAM" id="SSF51126">
    <property type="entry name" value="Pectin lyase-like"/>
    <property type="match status" value="1"/>
</dbReference>
<reference evidence="1 2" key="1">
    <citation type="journal article" date="1979" name="Int. J. Syst. Evol. Microbiol.">
        <title>Bacillus globisporus subsp. marinus subsp. nov.</title>
        <authorList>
            <person name="Liu H."/>
        </authorList>
    </citation>
    <scope>NUCLEOTIDE SEQUENCE [LARGE SCALE GENOMIC DNA]</scope>
    <source>
        <strain evidence="1 2">DSM 1297</strain>
    </source>
</reference>
<sequence>MVGVLVFNGKTLMVPDEFPTISDAVTEANPADIILVKAKGNGDPYTEEVTISKENIKLIGIGKVTPVIDGGIIGSIGITIMDTSGVLVKNFIVQNFDDVGLHILY</sequence>
<comment type="caution">
    <text evidence="1">The sequence shown here is derived from an EMBL/GenBank/DDBJ whole genome shotgun (WGS) entry which is preliminary data.</text>
</comment>
<dbReference type="Proteomes" id="UP001556040">
    <property type="component" value="Unassembled WGS sequence"/>
</dbReference>
<keyword evidence="2" id="KW-1185">Reference proteome</keyword>
<proteinExistence type="predicted"/>
<gene>
    <name evidence="1" type="ORF">AB1471_12380</name>
</gene>